<gene>
    <name evidence="1" type="ORF">FPHYL_2177</name>
</gene>
<evidence type="ECO:0000313" key="2">
    <source>
        <dbReference type="Proteomes" id="UP000582016"/>
    </source>
</evidence>
<dbReference type="AlphaFoldDB" id="A0A8H5NK36"/>
<dbReference type="Proteomes" id="UP000582016">
    <property type="component" value="Unassembled WGS sequence"/>
</dbReference>
<organism evidence="1 2">
    <name type="scientific">Fusarium phyllophilum</name>
    <dbReference type="NCBI Taxonomy" id="47803"/>
    <lineage>
        <taxon>Eukaryota</taxon>
        <taxon>Fungi</taxon>
        <taxon>Dikarya</taxon>
        <taxon>Ascomycota</taxon>
        <taxon>Pezizomycotina</taxon>
        <taxon>Sordariomycetes</taxon>
        <taxon>Hypocreomycetidae</taxon>
        <taxon>Hypocreales</taxon>
        <taxon>Nectriaceae</taxon>
        <taxon>Fusarium</taxon>
        <taxon>Fusarium fujikuroi species complex</taxon>
    </lineage>
</organism>
<dbReference type="PANTHER" id="PTHR32387">
    <property type="entry name" value="WU:FJ29H11"/>
    <property type="match status" value="1"/>
</dbReference>
<reference evidence="1 2" key="1">
    <citation type="submission" date="2020-05" db="EMBL/GenBank/DDBJ databases">
        <title>Identification and distribution of gene clusters putatively required for synthesis of sphingolipid metabolism inhibitors in phylogenetically diverse species of the filamentous fungus Fusarium.</title>
        <authorList>
            <person name="Kim H.-S."/>
            <person name="Busman M."/>
            <person name="Brown D.W."/>
            <person name="Divon H."/>
            <person name="Uhlig S."/>
            <person name="Proctor R.H."/>
        </authorList>
    </citation>
    <scope>NUCLEOTIDE SEQUENCE [LARGE SCALE GENOMIC DNA]</scope>
    <source>
        <strain evidence="1 2">NRRL 13617</strain>
    </source>
</reference>
<dbReference type="EMBL" id="JAAOAQ010000063">
    <property type="protein sequence ID" value="KAF5569362.1"/>
    <property type="molecule type" value="Genomic_DNA"/>
</dbReference>
<dbReference type="PANTHER" id="PTHR32387:SF0">
    <property type="entry name" value="PROTEIN NO VEIN"/>
    <property type="match status" value="1"/>
</dbReference>
<protein>
    <submittedName>
        <fullName evidence="1">Uncharacterized protein</fullName>
    </submittedName>
</protein>
<keyword evidence="2" id="KW-1185">Reference proteome</keyword>
<dbReference type="OrthoDB" id="1262810at2759"/>
<dbReference type="InterPro" id="IPR052957">
    <property type="entry name" value="Auxin_embryo_med"/>
</dbReference>
<proteinExistence type="predicted"/>
<evidence type="ECO:0000313" key="1">
    <source>
        <dbReference type="EMBL" id="KAF5569362.1"/>
    </source>
</evidence>
<comment type="caution">
    <text evidence="1">The sequence shown here is derived from an EMBL/GenBank/DDBJ whole genome shotgun (WGS) entry which is preliminary data.</text>
</comment>
<name>A0A8H5NK36_9HYPO</name>
<sequence length="1257" mass="143906">MATEQESQSLNPETKLGKHISDSAKSLLHELLRFTSSRPFNKEGMSPIAYPRMTIRLLGSERIVIEYNDQGIPEADMDAICEPGSEGQFKTFDFRKIIASCKKVHLQSGLSSLMFHYNIFDPTDKTLYISKRREDISTYVLGTRITLLLHDQGNRKVVETLKNIIHHQFEELHDATLLFLKELETLEVEFCGMDEKVYRRFIWKKNEVNEHLLQISTDKSEYGERSFGLQCYHVTEQPLLDLATTVVLAFPLTIRFEPETKKTIVRKLFNFVPLRTWSHGFHVHCDFEIQNMRHNKGTPPSAQMLRFSDHVATAFFKAILQFLDHPTLCYQWPMFLSPRCSDSDPFGVTLDKSIRLWIAQNPIFRSRTSRQWRLINHLGFLGAEFEDNDNNPLLESPMNDVFLSREYHPTVTPALKRYGLATFTNTQFLNLLEMDLKSPDSKIHKNASLDWQNALARCLSKIFMNDRNSQMRTLPLIQLTDGTWTSVTSGPVYFSTAGDVRVPDALGCRLASYLASRESEQRLLYEQLGVTQATVAQIRQMIFNRFKSSSALSLEGVQRYLDFLYLTHESLNSDNDQPYHEVRVFTSDMRLQSPQSAVIYLSRTSHPYSLESLLDPALLVANLDTNILHTEISNNGPRQPSPSHASWKSWLCTCVGIRESFSLSGPKSDAESEFTKDISSTAERDDALCLSLEYVAKNSPAKFLGVLEHLWSLREPALLENPAVLSKIRGFPAQALCGVEFPVELQETWLPFPHLKSYLKICKGHPGDFPFLKLNKEESTIHKLCVWRHSGTALSSGQIKRIFQMYVAIGRRFSLSKSEEKSQALEFFDDCGILYIDESGPTWTGSSSCLWAAPPDMVSAHSLKVLYEKMIHDTHDLRIVADLFQNELNIQDATAGDLVQELSTLRDEGCEDLVRVSGIYKCLDKMTLSPDIILEFRKSQLIYLEQEDCFSWFGASSCFWSDADTTGLNRSLKDCYPDLREFFMVKLGVCTSAYDSLLNETSDDPDHMREIILKFMEEVGERVPQIPAKPVQTKRILPVRHPDGTVVLSSVDTDFAIADRIHLARLLDNSIKILNFGLEEVRHLWPFFEWLEIADRRLSLCVTEWVTRTPDGPSVLNKPYSRDLRRKAHHITRVADTFNTFATYGDATRLFQRLKTIRVVEVCNIFSEMEIVQDDKAIRSAPQPTTTYVSDDDLDFTIYVLKDEKEKLFSALPRILEDWLRQDKYPWHTFEVISSLTSIIASDISVLDEILEDQGII</sequence>
<accession>A0A8H5NK36</accession>